<feature type="transmembrane region" description="Helical" evidence="6">
    <location>
        <begin position="350"/>
        <end position="368"/>
    </location>
</feature>
<dbReference type="KEGG" id="lpil:LIP_2783"/>
<comment type="subcellular location">
    <subcellularLocation>
        <location evidence="1">Membrane</location>
        <topology evidence="1">Multi-pass membrane protein</topology>
    </subcellularLocation>
</comment>
<dbReference type="GO" id="GO:0015648">
    <property type="term" value="F:lipid-linked peptidoglycan transporter activity"/>
    <property type="evidence" value="ECO:0007669"/>
    <property type="project" value="TreeGrafter"/>
</dbReference>
<dbReference type="GO" id="GO:0005886">
    <property type="term" value="C:plasma membrane"/>
    <property type="evidence" value="ECO:0007669"/>
    <property type="project" value="TreeGrafter"/>
</dbReference>
<feature type="transmembrane region" description="Helical" evidence="6">
    <location>
        <begin position="12"/>
        <end position="30"/>
    </location>
</feature>
<dbReference type="AlphaFoldDB" id="A0A0K2SNM4"/>
<dbReference type="PATRIC" id="fig|1555112.3.peg.2826"/>
<keyword evidence="3" id="KW-0133">Cell shape</keyword>
<dbReference type="OrthoDB" id="9812661at2"/>
<proteinExistence type="predicted"/>
<feature type="transmembrane region" description="Helical" evidence="6">
    <location>
        <begin position="163"/>
        <end position="182"/>
    </location>
</feature>
<dbReference type="Proteomes" id="UP000065807">
    <property type="component" value="Chromosome"/>
</dbReference>
<dbReference type="InterPro" id="IPR001182">
    <property type="entry name" value="FtsW/RodA"/>
</dbReference>
<dbReference type="RefSeq" id="WP_068139221.1">
    <property type="nucleotide sequence ID" value="NZ_AP014924.1"/>
</dbReference>
<feature type="transmembrane region" description="Helical" evidence="6">
    <location>
        <begin position="279"/>
        <end position="300"/>
    </location>
</feature>
<dbReference type="GO" id="GO:0032153">
    <property type="term" value="C:cell division site"/>
    <property type="evidence" value="ECO:0007669"/>
    <property type="project" value="TreeGrafter"/>
</dbReference>
<keyword evidence="2 6" id="KW-0812">Transmembrane</keyword>
<feature type="transmembrane region" description="Helical" evidence="6">
    <location>
        <begin position="136"/>
        <end position="156"/>
    </location>
</feature>
<dbReference type="GO" id="GO:0051301">
    <property type="term" value="P:cell division"/>
    <property type="evidence" value="ECO:0007669"/>
    <property type="project" value="InterPro"/>
</dbReference>
<evidence type="ECO:0000256" key="2">
    <source>
        <dbReference type="ARBA" id="ARBA00022692"/>
    </source>
</evidence>
<dbReference type="PANTHER" id="PTHR30474">
    <property type="entry name" value="CELL CYCLE PROTEIN"/>
    <property type="match status" value="1"/>
</dbReference>
<evidence type="ECO:0000256" key="5">
    <source>
        <dbReference type="ARBA" id="ARBA00023136"/>
    </source>
</evidence>
<feature type="transmembrane region" description="Helical" evidence="6">
    <location>
        <begin position="312"/>
        <end position="338"/>
    </location>
</feature>
<reference evidence="8" key="2">
    <citation type="journal article" date="2016" name="Int. J. Syst. Evol. Microbiol.">
        <title>Complete genome sequence and cell structure of Limnochorda pilosa, a Gram-negative spore-former within the phylum Firmicutes.</title>
        <authorList>
            <person name="Watanabe M."/>
            <person name="Kojima H."/>
            <person name="Fukui M."/>
        </authorList>
    </citation>
    <scope>NUCLEOTIDE SEQUENCE [LARGE SCALE GENOMIC DNA]</scope>
    <source>
        <strain evidence="8">HC45</strain>
    </source>
</reference>
<dbReference type="STRING" id="1555112.LIP_2783"/>
<dbReference type="NCBIfam" id="TIGR02210">
    <property type="entry name" value="rodA_shape"/>
    <property type="match status" value="1"/>
</dbReference>
<accession>A0A0K2SNM4</accession>
<feature type="transmembrane region" description="Helical" evidence="6">
    <location>
        <begin position="188"/>
        <end position="210"/>
    </location>
</feature>
<feature type="transmembrane region" description="Helical" evidence="6">
    <location>
        <begin position="50"/>
        <end position="66"/>
    </location>
</feature>
<evidence type="ECO:0000256" key="3">
    <source>
        <dbReference type="ARBA" id="ARBA00022960"/>
    </source>
</evidence>
<evidence type="ECO:0000256" key="1">
    <source>
        <dbReference type="ARBA" id="ARBA00004141"/>
    </source>
</evidence>
<dbReference type="PROSITE" id="PS51257">
    <property type="entry name" value="PROKAR_LIPOPROTEIN"/>
    <property type="match status" value="1"/>
</dbReference>
<dbReference type="Pfam" id="PF01098">
    <property type="entry name" value="FTSW_RODA_SPOVE"/>
    <property type="match status" value="1"/>
</dbReference>
<keyword evidence="8" id="KW-1185">Reference proteome</keyword>
<evidence type="ECO:0000313" key="7">
    <source>
        <dbReference type="EMBL" id="BAS28612.1"/>
    </source>
</evidence>
<keyword evidence="4 6" id="KW-1133">Transmembrane helix</keyword>
<dbReference type="GO" id="GO:0008360">
    <property type="term" value="P:regulation of cell shape"/>
    <property type="evidence" value="ECO:0007669"/>
    <property type="project" value="UniProtKB-KW"/>
</dbReference>
<sequence>MLERRFLKYTDWPLLLVAALLSCLGLVAVYSATRNLPGGPGPYYYVTRQALWLGVGLVVLVAAALWDYRVVVAWGPALLAGSVLLLMAVLLVGPVIAGARRWLVLGPINVQPSELAKVASIAALAWLLSRREEWNGFLPLAAPLALMGIPVLLVLLEPDLGTSLAFIGILFVMLYGAGVPAWRLGVLAGLGVAAVLGAAVVSRLGWVEILKDYQIQRLVVFLDPAAHRYGAGWNVIQSMIAIGSGQFFGKGLLGGSQTQLAFLPSRHTDFVFSVVGEEWGFLGASLVLFLYFVLLWRILIIADQAKDREGRLLALGAFGLIFFHTTVNVGMAVGLLPVTGLPLPFVSSGGSNVVTSFGALGLALNVALRRKKLLFDE</sequence>
<evidence type="ECO:0000313" key="8">
    <source>
        <dbReference type="Proteomes" id="UP000065807"/>
    </source>
</evidence>
<gene>
    <name evidence="7" type="ORF">LIP_2783</name>
</gene>
<feature type="transmembrane region" description="Helical" evidence="6">
    <location>
        <begin position="78"/>
        <end position="97"/>
    </location>
</feature>
<evidence type="ECO:0000256" key="4">
    <source>
        <dbReference type="ARBA" id="ARBA00022989"/>
    </source>
</evidence>
<keyword evidence="5 6" id="KW-0472">Membrane</keyword>
<reference evidence="8" key="1">
    <citation type="submission" date="2015-07" db="EMBL/GenBank/DDBJ databases">
        <title>Complete genome sequence and phylogenetic analysis of Limnochorda pilosa.</title>
        <authorList>
            <person name="Watanabe M."/>
            <person name="Kojima H."/>
            <person name="Fukui M."/>
        </authorList>
    </citation>
    <scope>NUCLEOTIDE SEQUENCE [LARGE SCALE GENOMIC DNA]</scope>
    <source>
        <strain evidence="8">HC45</strain>
    </source>
</reference>
<protein>
    <submittedName>
        <fullName evidence="7">Rod shape-determining protein RodA</fullName>
    </submittedName>
</protein>
<evidence type="ECO:0000256" key="6">
    <source>
        <dbReference type="SAM" id="Phobius"/>
    </source>
</evidence>
<dbReference type="EMBL" id="AP014924">
    <property type="protein sequence ID" value="BAS28612.1"/>
    <property type="molecule type" value="Genomic_DNA"/>
</dbReference>
<name>A0A0K2SNM4_LIMPI</name>
<organism evidence="7 8">
    <name type="scientific">Limnochorda pilosa</name>
    <dbReference type="NCBI Taxonomy" id="1555112"/>
    <lineage>
        <taxon>Bacteria</taxon>
        <taxon>Bacillati</taxon>
        <taxon>Bacillota</taxon>
        <taxon>Limnochordia</taxon>
        <taxon>Limnochordales</taxon>
        <taxon>Limnochordaceae</taxon>
        <taxon>Limnochorda</taxon>
    </lineage>
</organism>
<dbReference type="InterPro" id="IPR011923">
    <property type="entry name" value="RodA/MrdB"/>
</dbReference>